<evidence type="ECO:0000313" key="5">
    <source>
        <dbReference type="Proteomes" id="UP000502508"/>
    </source>
</evidence>
<dbReference type="PANTHER" id="PTHR32182">
    <property type="entry name" value="DNA REPLICATION AND REPAIR PROTEIN RECF"/>
    <property type="match status" value="1"/>
</dbReference>
<evidence type="ECO:0000259" key="3">
    <source>
        <dbReference type="Pfam" id="PF13304"/>
    </source>
</evidence>
<dbReference type="RefSeq" id="WP_173042099.1">
    <property type="nucleotide sequence ID" value="NZ_AP022870.1"/>
</dbReference>
<dbReference type="Pfam" id="PF13175">
    <property type="entry name" value="AAA_15"/>
    <property type="match status" value="1"/>
</dbReference>
<proteinExistence type="predicted"/>
<dbReference type="PANTHER" id="PTHR32182:SF22">
    <property type="entry name" value="ATP-DEPENDENT ENDONUCLEASE, OLD FAMILY-RELATED"/>
    <property type="match status" value="1"/>
</dbReference>
<organism evidence="4 5">
    <name type="scientific">Phytohabitans flavus</name>
    <dbReference type="NCBI Taxonomy" id="1076124"/>
    <lineage>
        <taxon>Bacteria</taxon>
        <taxon>Bacillati</taxon>
        <taxon>Actinomycetota</taxon>
        <taxon>Actinomycetes</taxon>
        <taxon>Micromonosporales</taxon>
        <taxon>Micromonosporaceae</taxon>
    </lineage>
</organism>
<sequence length="473" mass="51599">MLTRLEVKGFKNLLDVSIDFGPFTCIAGANGMGKSNVFDAIEFLSHLASDTLVEASQRIRGASGVRGSDPRDLFWNGYRTQQRKITLAAEMIVPAEVEDDLGADARATTTFLRYEVELGFLPPTGQGSVGRLSLLTEELRHIRRGEATKHLRFPHIAPSFKSAVVRGERRGAFLSTEHLEAGTVIHVHPDGESSGRPQPVAAGRAARTVLSTVTTNDYPTILAVRREMQSWRRLALEPSALRAPDGFADPRTLAQDGRHLASTLYRIAHEVADGEESDPEAVYARVAGRLSDLAGIRVEGLEVELDQVREVFTLFLHEKGNLRLPARALSEGTLRFLALCVLLEDPTFTGLICMEEPENGIHPANLPAMVGLVQDLAIDPGYEPDETNPFRQVIVNTHSPGVVQLCRQSDLLLAESRPSKTPSGRITHALSLVPFRGSWRAETARSTFSEADVVAYLAAPPGAQTRLPLELAG</sequence>
<dbReference type="GO" id="GO:0009432">
    <property type="term" value="P:SOS response"/>
    <property type="evidence" value="ECO:0007669"/>
    <property type="project" value="UniProtKB-KW"/>
</dbReference>
<feature type="domain" description="ATPase AAA-type core" evidence="3">
    <location>
        <begin position="268"/>
        <end position="403"/>
    </location>
</feature>
<dbReference type="EMBL" id="AP022870">
    <property type="protein sequence ID" value="BCB82632.1"/>
    <property type="molecule type" value="Genomic_DNA"/>
</dbReference>
<dbReference type="Proteomes" id="UP000502508">
    <property type="component" value="Chromosome"/>
</dbReference>
<reference evidence="4 5" key="1">
    <citation type="submission" date="2020-03" db="EMBL/GenBank/DDBJ databases">
        <title>Whole genome shotgun sequence of Phytohabitans flavus NBRC 107702.</title>
        <authorList>
            <person name="Komaki H."/>
            <person name="Tamura T."/>
        </authorList>
    </citation>
    <scope>NUCLEOTIDE SEQUENCE [LARGE SCALE GENOMIC DNA]</scope>
    <source>
        <strain evidence="4 5">NBRC 107702</strain>
    </source>
</reference>
<dbReference type="Gene3D" id="3.40.50.300">
    <property type="entry name" value="P-loop containing nucleotide triphosphate hydrolases"/>
    <property type="match status" value="2"/>
</dbReference>
<dbReference type="InterPro" id="IPR003959">
    <property type="entry name" value="ATPase_AAA_core"/>
</dbReference>
<keyword evidence="1" id="KW-0227">DNA damage</keyword>
<evidence type="ECO:0008006" key="6">
    <source>
        <dbReference type="Google" id="ProtNLM"/>
    </source>
</evidence>
<keyword evidence="5" id="KW-1185">Reference proteome</keyword>
<evidence type="ECO:0000259" key="2">
    <source>
        <dbReference type="Pfam" id="PF13175"/>
    </source>
</evidence>
<dbReference type="SUPFAM" id="SSF52540">
    <property type="entry name" value="P-loop containing nucleoside triphosphate hydrolases"/>
    <property type="match status" value="1"/>
</dbReference>
<dbReference type="InterPro" id="IPR041685">
    <property type="entry name" value="AAA_GajA/Old/RecF-like"/>
</dbReference>
<dbReference type="GO" id="GO:0005524">
    <property type="term" value="F:ATP binding"/>
    <property type="evidence" value="ECO:0007669"/>
    <property type="project" value="InterPro"/>
</dbReference>
<dbReference type="InterPro" id="IPR027417">
    <property type="entry name" value="P-loop_NTPase"/>
</dbReference>
<dbReference type="GO" id="GO:0016887">
    <property type="term" value="F:ATP hydrolysis activity"/>
    <property type="evidence" value="ECO:0007669"/>
    <property type="project" value="InterPro"/>
</dbReference>
<dbReference type="AlphaFoldDB" id="A0A6F8Y940"/>
<evidence type="ECO:0000256" key="1">
    <source>
        <dbReference type="ARBA" id="ARBA00023236"/>
    </source>
</evidence>
<protein>
    <recommendedName>
        <fullName evidence="6">ATPase</fullName>
    </recommendedName>
</protein>
<feature type="domain" description="Endonuclease GajA/Old nuclease/RecF-like AAA" evidence="2">
    <location>
        <begin position="1"/>
        <end position="48"/>
    </location>
</feature>
<keyword evidence="1" id="KW-0742">SOS response</keyword>
<dbReference type="GO" id="GO:0000731">
    <property type="term" value="P:DNA synthesis involved in DNA repair"/>
    <property type="evidence" value="ECO:0007669"/>
    <property type="project" value="TreeGrafter"/>
</dbReference>
<reference evidence="4 5" key="2">
    <citation type="submission" date="2020-03" db="EMBL/GenBank/DDBJ databases">
        <authorList>
            <person name="Ichikawa N."/>
            <person name="Kimura A."/>
            <person name="Kitahashi Y."/>
            <person name="Uohara A."/>
        </authorList>
    </citation>
    <scope>NUCLEOTIDE SEQUENCE [LARGE SCALE GENOMIC DNA]</scope>
    <source>
        <strain evidence="4 5">NBRC 107702</strain>
    </source>
</reference>
<name>A0A6F8Y940_9ACTN</name>
<evidence type="ECO:0000313" key="4">
    <source>
        <dbReference type="EMBL" id="BCB82632.1"/>
    </source>
</evidence>
<dbReference type="Pfam" id="PF13304">
    <property type="entry name" value="AAA_21"/>
    <property type="match status" value="1"/>
</dbReference>
<gene>
    <name evidence="4" type="ORF">Pflav_090420</name>
</gene>
<dbReference type="KEGG" id="pfla:Pflav_090420"/>
<dbReference type="GO" id="GO:0006302">
    <property type="term" value="P:double-strand break repair"/>
    <property type="evidence" value="ECO:0007669"/>
    <property type="project" value="TreeGrafter"/>
</dbReference>
<accession>A0A6F8Y940</accession>